<proteinExistence type="predicted"/>
<gene>
    <name evidence="1" type="ORF">GCM10010439_39190</name>
</gene>
<accession>A0ABP6GQM8</accession>
<dbReference type="RefSeq" id="WP_344451965.1">
    <property type="nucleotide sequence ID" value="NZ_BAAATZ010000015.1"/>
</dbReference>
<name>A0ABP6GQM8_9ACTN</name>
<dbReference type="EMBL" id="BAAATZ010000015">
    <property type="protein sequence ID" value="GAA2729214.1"/>
    <property type="molecule type" value="Genomic_DNA"/>
</dbReference>
<keyword evidence="2" id="KW-1185">Reference proteome</keyword>
<comment type="caution">
    <text evidence="1">The sequence shown here is derived from an EMBL/GenBank/DDBJ whole genome shotgun (WGS) entry which is preliminary data.</text>
</comment>
<evidence type="ECO:0000313" key="2">
    <source>
        <dbReference type="Proteomes" id="UP001501842"/>
    </source>
</evidence>
<sequence length="137" mass="15085">MGAWGYGPFDNDGGMDFIGELAERPGEAESALREVMTVAKETDYLDRDEASAAIVAACLVADRVSPGLITDTVGREYADRLVFVPSEELRELAAGVFSRAYQPMENEWYELWDDADALPLVHAEHDPFQLALSSREG</sequence>
<evidence type="ECO:0000313" key="1">
    <source>
        <dbReference type="EMBL" id="GAA2729214.1"/>
    </source>
</evidence>
<organism evidence="1 2">
    <name type="scientific">Actinocorallia aurantiaca</name>
    <dbReference type="NCBI Taxonomy" id="46204"/>
    <lineage>
        <taxon>Bacteria</taxon>
        <taxon>Bacillati</taxon>
        <taxon>Actinomycetota</taxon>
        <taxon>Actinomycetes</taxon>
        <taxon>Streptosporangiales</taxon>
        <taxon>Thermomonosporaceae</taxon>
        <taxon>Actinocorallia</taxon>
    </lineage>
</organism>
<dbReference type="Proteomes" id="UP001501842">
    <property type="component" value="Unassembled WGS sequence"/>
</dbReference>
<reference evidence="2" key="1">
    <citation type="journal article" date="2019" name="Int. J. Syst. Evol. Microbiol.">
        <title>The Global Catalogue of Microorganisms (GCM) 10K type strain sequencing project: providing services to taxonomists for standard genome sequencing and annotation.</title>
        <authorList>
            <consortium name="The Broad Institute Genomics Platform"/>
            <consortium name="The Broad Institute Genome Sequencing Center for Infectious Disease"/>
            <person name="Wu L."/>
            <person name="Ma J."/>
        </authorList>
    </citation>
    <scope>NUCLEOTIDE SEQUENCE [LARGE SCALE GENOMIC DNA]</scope>
    <source>
        <strain evidence="2">JCM 8201</strain>
    </source>
</reference>
<dbReference type="InterPro" id="IPR025355">
    <property type="entry name" value="DUF4259"/>
</dbReference>
<dbReference type="Pfam" id="PF14078">
    <property type="entry name" value="DUF4259"/>
    <property type="match status" value="1"/>
</dbReference>
<protein>
    <recommendedName>
        <fullName evidence="3">DUF4259 domain-containing protein</fullName>
    </recommendedName>
</protein>
<evidence type="ECO:0008006" key="3">
    <source>
        <dbReference type="Google" id="ProtNLM"/>
    </source>
</evidence>